<proteinExistence type="predicted"/>
<dbReference type="InterPro" id="IPR045154">
    <property type="entry name" value="PCF11-like"/>
</dbReference>
<dbReference type="GO" id="GO:0005849">
    <property type="term" value="C:mRNA cleavage factor complex"/>
    <property type="evidence" value="ECO:0007669"/>
    <property type="project" value="TreeGrafter"/>
</dbReference>
<dbReference type="PROSITE" id="PS00028">
    <property type="entry name" value="ZINC_FINGER_C2H2_1"/>
    <property type="match status" value="1"/>
</dbReference>
<comment type="caution">
    <text evidence="5">The sequence shown here is derived from an EMBL/GenBank/DDBJ whole genome shotgun (WGS) entry which is preliminary data.</text>
</comment>
<dbReference type="PANTHER" id="PTHR15921:SF3">
    <property type="entry name" value="PRE-MRNA CLEAVAGE COMPLEX 2 PROTEIN PCF11"/>
    <property type="match status" value="1"/>
</dbReference>
<feature type="compositionally biased region" description="Polar residues" evidence="2">
    <location>
        <begin position="285"/>
        <end position="311"/>
    </location>
</feature>
<dbReference type="Pfam" id="PF23228">
    <property type="entry name" value="zf_PCFS4"/>
    <property type="match status" value="1"/>
</dbReference>
<keyword evidence="6" id="KW-1185">Reference proteome</keyword>
<dbReference type="InterPro" id="IPR057242">
    <property type="entry name" value="PCFS4-like"/>
</dbReference>
<accession>A0A830BMP3</accession>
<dbReference type="GO" id="GO:0005737">
    <property type="term" value="C:cytoplasm"/>
    <property type="evidence" value="ECO:0007669"/>
    <property type="project" value="TreeGrafter"/>
</dbReference>
<evidence type="ECO:0000313" key="5">
    <source>
        <dbReference type="EMBL" id="GFP88126.1"/>
    </source>
</evidence>
<evidence type="ECO:0000256" key="2">
    <source>
        <dbReference type="SAM" id="MobiDB-lite"/>
    </source>
</evidence>
<organism evidence="5 6">
    <name type="scientific">Phtheirospermum japonicum</name>
    <dbReference type="NCBI Taxonomy" id="374723"/>
    <lineage>
        <taxon>Eukaryota</taxon>
        <taxon>Viridiplantae</taxon>
        <taxon>Streptophyta</taxon>
        <taxon>Embryophyta</taxon>
        <taxon>Tracheophyta</taxon>
        <taxon>Spermatophyta</taxon>
        <taxon>Magnoliopsida</taxon>
        <taxon>eudicotyledons</taxon>
        <taxon>Gunneridae</taxon>
        <taxon>Pentapetalae</taxon>
        <taxon>asterids</taxon>
        <taxon>lamiids</taxon>
        <taxon>Lamiales</taxon>
        <taxon>Orobanchaceae</taxon>
        <taxon>Orobanchaceae incertae sedis</taxon>
        <taxon>Phtheirospermum</taxon>
    </lineage>
</organism>
<dbReference type="AlphaFoldDB" id="A0A830BMP3"/>
<dbReference type="PROSITE" id="PS50157">
    <property type="entry name" value="ZINC_FINGER_C2H2_2"/>
    <property type="match status" value="1"/>
</dbReference>
<feature type="chain" id="PRO_5032326549" evidence="3">
    <location>
        <begin position="18"/>
        <end position="638"/>
    </location>
</feature>
<evidence type="ECO:0000313" key="6">
    <source>
        <dbReference type="Proteomes" id="UP000653305"/>
    </source>
</evidence>
<sequence length="638" mass="69505">MDLKAMLLTTFLVLTLPLHPKHKVAITNSNGMSGNWKNSEEEEYVWEEMNSRPTVRSSTDALTKDHWTPDTYDRLDFDSHLQRSQNIHDDDDASADSISLDLNQVAPGTQLPMWSQKSNPPEARLHSGTGKSVSGYSEGYPTGKSSQSSLGKIYSLSQVGPVHIGAPSLKFSTNAMPAPNVSLTHPRHTVGAISSLTRSVMHQRPPSPSFSSQNPKSQPLNNFPERNQTSVSLPTDPRRPLVQGSTQRAQIQNLRSSSATIPPNQQKKHASSAQPRKNLEVHNLLGSQISGSESRSTSDQSNPFTVDSPGKSITSSLFDAVGKSVPKSTTISCSLTKPSSQETRPGLISTLSQKKVEQPSLKTPNAVSSTSNPVSSLLSSLVAKGLISSSSAKSDSLLSVSPNKIPDHPLDRVSSLPVTGSKPLIPIKDEPSLSEPAVIVSDGLPESPAKIKSLIGFEFRPDVVRNLHPDVISDLSSDVPHQCSICGLRLKLQERLDRHMEWHALRVPEDNNPSRSWYADLVDWVDRMGPLEISGFSDDEILDCGPMVPADESQCACVLCGELFEDFYSQESDEWMFKGAVYLTEPSLESREMVSTTSDSAAVLSPIVHANCLSEDTVRDLGMNCDVKLVSTWLIFLL</sequence>
<evidence type="ECO:0000256" key="1">
    <source>
        <dbReference type="PROSITE-ProRule" id="PRU00042"/>
    </source>
</evidence>
<dbReference type="GO" id="GO:0008270">
    <property type="term" value="F:zinc ion binding"/>
    <property type="evidence" value="ECO:0007669"/>
    <property type="project" value="UniProtKB-KW"/>
</dbReference>
<protein>
    <submittedName>
        <fullName evidence="5">Polyadenylation and cleavage factor homolog 4</fullName>
    </submittedName>
</protein>
<dbReference type="GO" id="GO:0006369">
    <property type="term" value="P:termination of RNA polymerase II transcription"/>
    <property type="evidence" value="ECO:0007669"/>
    <property type="project" value="InterPro"/>
</dbReference>
<dbReference type="InterPro" id="IPR013087">
    <property type="entry name" value="Znf_C2H2_type"/>
</dbReference>
<evidence type="ECO:0000259" key="4">
    <source>
        <dbReference type="PROSITE" id="PS50157"/>
    </source>
</evidence>
<dbReference type="EMBL" id="BMAC01000162">
    <property type="protein sequence ID" value="GFP88126.1"/>
    <property type="molecule type" value="Genomic_DNA"/>
</dbReference>
<dbReference type="GO" id="GO:0000993">
    <property type="term" value="F:RNA polymerase II complex binding"/>
    <property type="evidence" value="ECO:0007669"/>
    <property type="project" value="InterPro"/>
</dbReference>
<feature type="region of interest" description="Disordered" evidence="2">
    <location>
        <begin position="351"/>
        <end position="373"/>
    </location>
</feature>
<feature type="compositionally biased region" description="Polar residues" evidence="2">
    <location>
        <begin position="209"/>
        <end position="233"/>
    </location>
</feature>
<feature type="signal peptide" evidence="3">
    <location>
        <begin position="1"/>
        <end position="17"/>
    </location>
</feature>
<keyword evidence="1" id="KW-0862">Zinc</keyword>
<dbReference type="Proteomes" id="UP000653305">
    <property type="component" value="Unassembled WGS sequence"/>
</dbReference>
<keyword evidence="3" id="KW-0732">Signal</keyword>
<feature type="region of interest" description="Disordered" evidence="2">
    <location>
        <begin position="200"/>
        <end position="311"/>
    </location>
</feature>
<dbReference type="GO" id="GO:0031124">
    <property type="term" value="P:mRNA 3'-end processing"/>
    <property type="evidence" value="ECO:0007669"/>
    <property type="project" value="InterPro"/>
</dbReference>
<keyword evidence="1" id="KW-0863">Zinc-finger</keyword>
<feature type="region of interest" description="Disordered" evidence="2">
    <location>
        <begin position="109"/>
        <end position="148"/>
    </location>
</feature>
<reference evidence="5" key="1">
    <citation type="submission" date="2020-07" db="EMBL/GenBank/DDBJ databases">
        <title>Ethylene signaling mediates host invasion by parasitic plants.</title>
        <authorList>
            <person name="Yoshida S."/>
        </authorList>
    </citation>
    <scope>NUCLEOTIDE SEQUENCE</scope>
    <source>
        <strain evidence="5">Okayama</strain>
    </source>
</reference>
<dbReference type="GO" id="GO:0003729">
    <property type="term" value="F:mRNA binding"/>
    <property type="evidence" value="ECO:0007669"/>
    <property type="project" value="InterPro"/>
</dbReference>
<keyword evidence="1" id="KW-0479">Metal-binding</keyword>
<gene>
    <name evidence="5" type="ORF">PHJA_000956300</name>
</gene>
<feature type="compositionally biased region" description="Polar residues" evidence="2">
    <location>
        <begin position="243"/>
        <end position="275"/>
    </location>
</feature>
<feature type="domain" description="C2H2-type" evidence="4">
    <location>
        <begin position="481"/>
        <end position="508"/>
    </location>
</feature>
<dbReference type="PANTHER" id="PTHR15921">
    <property type="entry name" value="PRE-MRNA CLEAVAGE COMPLEX II"/>
    <property type="match status" value="1"/>
</dbReference>
<name>A0A830BMP3_9LAMI</name>
<evidence type="ECO:0000256" key="3">
    <source>
        <dbReference type="SAM" id="SignalP"/>
    </source>
</evidence>
<dbReference type="OrthoDB" id="907180at2759"/>